<accession>A0A2S7N1C0</accession>
<dbReference type="RefSeq" id="WP_104848960.1">
    <property type="nucleotide sequence ID" value="NZ_PKOZ01000003.1"/>
</dbReference>
<dbReference type="InterPro" id="IPR025619">
    <property type="entry name" value="YlzJ"/>
</dbReference>
<gene>
    <name evidence="1" type="ORF">CYL18_07975</name>
</gene>
<dbReference type="Pfam" id="PF14035">
    <property type="entry name" value="YlzJ"/>
    <property type="match status" value="1"/>
</dbReference>
<dbReference type="OrthoDB" id="1683573at2"/>
<organism evidence="1 2">
    <name type="scientific">Pradoshia eiseniae</name>
    <dbReference type="NCBI Taxonomy" id="2064768"/>
    <lineage>
        <taxon>Bacteria</taxon>
        <taxon>Bacillati</taxon>
        <taxon>Bacillota</taxon>
        <taxon>Bacilli</taxon>
        <taxon>Bacillales</taxon>
        <taxon>Bacillaceae</taxon>
        <taxon>Pradoshia</taxon>
    </lineage>
</organism>
<dbReference type="EMBL" id="PKOZ01000003">
    <property type="protein sequence ID" value="PQD95816.1"/>
    <property type="molecule type" value="Genomic_DNA"/>
</dbReference>
<evidence type="ECO:0000313" key="2">
    <source>
        <dbReference type="Proteomes" id="UP000239663"/>
    </source>
</evidence>
<dbReference type="AlphaFoldDB" id="A0A2S7N1C0"/>
<dbReference type="Proteomes" id="UP000239663">
    <property type="component" value="Unassembled WGS sequence"/>
</dbReference>
<comment type="caution">
    <text evidence="1">The sequence shown here is derived from an EMBL/GenBank/DDBJ whole genome shotgun (WGS) entry which is preliminary data.</text>
</comment>
<name>A0A2S7N1C0_9BACI</name>
<sequence>MTYYTLVPEEWLTMDLMNQEYHSVFNKNGVPFLGERLSDGTIRVQRIISTEPNDYLSTSLSPGNIIYNPE</sequence>
<proteinExistence type="predicted"/>
<protein>
    <submittedName>
        <fullName evidence="1">Ribonuclease</fullName>
    </submittedName>
</protein>
<evidence type="ECO:0000313" key="1">
    <source>
        <dbReference type="EMBL" id="PQD95816.1"/>
    </source>
</evidence>
<reference evidence="1 2" key="1">
    <citation type="submission" date="2017-12" db="EMBL/GenBank/DDBJ databases">
        <title>Taxonomic description and draft genome of Pradoshia cofamensis Gen. nov., sp. nov., a thermotolerant bacillale isolated from anterior gut of earthworm Eisenia fetida.</title>
        <authorList>
            <person name="Saha T."/>
            <person name="Chakraborty R."/>
        </authorList>
    </citation>
    <scope>NUCLEOTIDE SEQUENCE [LARGE SCALE GENOMIC DNA]</scope>
    <source>
        <strain evidence="1 2">EAG3</strain>
    </source>
</reference>
<keyword evidence="2" id="KW-1185">Reference proteome</keyword>